<reference evidence="2 3" key="1">
    <citation type="journal article" date="2016" name="Front. Microbiol.">
        <title>Genome and transcriptome sequences reveal the specific parasitism of the nematophagous Purpureocillium lilacinum 36-1.</title>
        <authorList>
            <person name="Xie J."/>
            <person name="Li S."/>
            <person name="Mo C."/>
            <person name="Xiao X."/>
            <person name="Peng D."/>
            <person name="Wang G."/>
            <person name="Xiao Y."/>
        </authorList>
    </citation>
    <scope>NUCLEOTIDE SEQUENCE [LARGE SCALE GENOMIC DNA]</scope>
    <source>
        <strain evidence="2 3">36-1</strain>
    </source>
</reference>
<organism evidence="2 3">
    <name type="scientific">Purpureocillium lilacinum</name>
    <name type="common">Paecilomyces lilacinus</name>
    <dbReference type="NCBI Taxonomy" id="33203"/>
    <lineage>
        <taxon>Eukaryota</taxon>
        <taxon>Fungi</taxon>
        <taxon>Dikarya</taxon>
        <taxon>Ascomycota</taxon>
        <taxon>Pezizomycotina</taxon>
        <taxon>Sordariomycetes</taxon>
        <taxon>Hypocreomycetidae</taxon>
        <taxon>Hypocreales</taxon>
        <taxon>Ophiocordycipitaceae</taxon>
        <taxon>Purpureocillium</taxon>
    </lineage>
</organism>
<feature type="region of interest" description="Disordered" evidence="1">
    <location>
        <begin position="135"/>
        <end position="212"/>
    </location>
</feature>
<name>A0A2U3DZT8_PURLI</name>
<comment type="caution">
    <text evidence="2">The sequence shown here is derived from an EMBL/GenBank/DDBJ whole genome shotgun (WGS) entry which is preliminary data.</text>
</comment>
<evidence type="ECO:0000313" key="3">
    <source>
        <dbReference type="Proteomes" id="UP000245956"/>
    </source>
</evidence>
<protein>
    <submittedName>
        <fullName evidence="2">Uncharacterized protein</fullName>
    </submittedName>
</protein>
<evidence type="ECO:0000313" key="2">
    <source>
        <dbReference type="EMBL" id="PWI67752.1"/>
    </source>
</evidence>
<gene>
    <name evidence="2" type="ORF">PCL_02673</name>
</gene>
<proteinExistence type="predicted"/>
<feature type="compositionally biased region" description="Low complexity" evidence="1">
    <location>
        <begin position="59"/>
        <end position="74"/>
    </location>
</feature>
<sequence>MAVGSKRTVIRDMFLPRLLAPPPLLPPPREAVVWSIAMVALSPRCDVTVEEEEEEAKVARGGPWPRRYAPAPRAHATRPNRLRESALGNAQLSGAKIGSKVAMVLNVCVGWALVVDGVPPRSPLRSTDYRALARAPPRPWGEKDVQPGSAGAAAPAAAAGRRVKQEPFQFDDSQSLGARKALEKRSVSGRCRKVKGDGGKDREANVAPKRGQ</sequence>
<dbReference type="Proteomes" id="UP000245956">
    <property type="component" value="Unassembled WGS sequence"/>
</dbReference>
<evidence type="ECO:0000256" key="1">
    <source>
        <dbReference type="SAM" id="MobiDB-lite"/>
    </source>
</evidence>
<dbReference type="AlphaFoldDB" id="A0A2U3DZT8"/>
<accession>A0A2U3DZT8</accession>
<feature type="region of interest" description="Disordered" evidence="1">
    <location>
        <begin position="54"/>
        <end position="80"/>
    </location>
</feature>
<feature type="compositionally biased region" description="Basic and acidic residues" evidence="1">
    <location>
        <begin position="194"/>
        <end position="204"/>
    </location>
</feature>
<dbReference type="EMBL" id="LCWV01000017">
    <property type="protein sequence ID" value="PWI67752.1"/>
    <property type="molecule type" value="Genomic_DNA"/>
</dbReference>
<feature type="compositionally biased region" description="Low complexity" evidence="1">
    <location>
        <begin position="147"/>
        <end position="160"/>
    </location>
</feature>